<evidence type="ECO:0008006" key="4">
    <source>
        <dbReference type="Google" id="ProtNLM"/>
    </source>
</evidence>
<keyword evidence="1" id="KW-0472">Membrane</keyword>
<gene>
    <name evidence="2" type="ORF">HB778_33755</name>
</gene>
<dbReference type="RefSeq" id="WP_183460134.1">
    <property type="nucleotide sequence ID" value="NZ_CP050296.1"/>
</dbReference>
<evidence type="ECO:0000313" key="2">
    <source>
        <dbReference type="EMBL" id="QND60899.1"/>
    </source>
</evidence>
<keyword evidence="1" id="KW-1133">Transmembrane helix</keyword>
<evidence type="ECO:0000313" key="3">
    <source>
        <dbReference type="Proteomes" id="UP000515465"/>
    </source>
</evidence>
<protein>
    <recommendedName>
        <fullName evidence="4">DUF1640 domain-containing protein</fullName>
    </recommendedName>
</protein>
<dbReference type="EMBL" id="CP050296">
    <property type="protein sequence ID" value="QND60899.1"/>
    <property type="molecule type" value="Genomic_DNA"/>
</dbReference>
<dbReference type="Proteomes" id="UP000515465">
    <property type="component" value="Chromosome"/>
</dbReference>
<reference evidence="3" key="1">
    <citation type="journal article" date="2020" name="Mol. Plant Microbe">
        <title>Rhizobial microsymbionts of the narrowly endemic Oxytropis species growing in Kamchatka are characterized by significant genetic diversity and possess a set of genes that are associated with T3SS and T6SS secretion systems and can affect the development of symbiosis.</title>
        <authorList>
            <person name="Safronova V."/>
            <person name="Guro P."/>
            <person name="Sazanova A."/>
            <person name="Kuznetsova I."/>
            <person name="Belimov A."/>
            <person name="Yakubov V."/>
            <person name="Chirak E."/>
            <person name="Afonin A."/>
            <person name="Gogolev Y."/>
            <person name="Andronov E."/>
            <person name="Tikhonovich I."/>
        </authorList>
    </citation>
    <scope>NUCLEOTIDE SEQUENCE [LARGE SCALE GENOMIC DNA]</scope>
    <source>
        <strain evidence="3">583</strain>
    </source>
</reference>
<dbReference type="AlphaFoldDB" id="A0A7G6T2B7"/>
<sequence>MVEPYARLVPSNENHELGAQAFESGDGGGTYDPVEQRVKALEDAIIDIKVTLARLDERANALATKEDVSALGKDISGLRGEMKGTLGFWQFLIVFGGVLALVLRWPELFRLAGISTP</sequence>
<evidence type="ECO:0000256" key="1">
    <source>
        <dbReference type="SAM" id="Phobius"/>
    </source>
</evidence>
<keyword evidence="1" id="KW-0812">Transmembrane</keyword>
<feature type="transmembrane region" description="Helical" evidence="1">
    <location>
        <begin position="86"/>
        <end position="105"/>
    </location>
</feature>
<proteinExistence type="predicted"/>
<name>A0A7G6T2B7_9HYPH</name>
<accession>A0A7G6T2B7</accession>
<organism evidence="2 3">
    <name type="scientific">Mesorhizobium huakuii</name>
    <dbReference type="NCBI Taxonomy" id="28104"/>
    <lineage>
        <taxon>Bacteria</taxon>
        <taxon>Pseudomonadati</taxon>
        <taxon>Pseudomonadota</taxon>
        <taxon>Alphaproteobacteria</taxon>
        <taxon>Hyphomicrobiales</taxon>
        <taxon>Phyllobacteriaceae</taxon>
        <taxon>Mesorhizobium</taxon>
    </lineage>
</organism>